<feature type="domain" description="Protein FecR C-terminal" evidence="2">
    <location>
        <begin position="291"/>
        <end position="359"/>
    </location>
</feature>
<dbReference type="PIRSF" id="PIRSF018266">
    <property type="entry name" value="FecR"/>
    <property type="match status" value="1"/>
</dbReference>
<dbReference type="Pfam" id="PF04773">
    <property type="entry name" value="FecR"/>
    <property type="match status" value="1"/>
</dbReference>
<keyword evidence="4" id="KW-1185">Reference proteome</keyword>
<evidence type="ECO:0000313" key="3">
    <source>
        <dbReference type="EMBL" id="QRR00401.1"/>
    </source>
</evidence>
<dbReference type="InterPro" id="IPR006860">
    <property type="entry name" value="FecR"/>
</dbReference>
<dbReference type="PANTHER" id="PTHR30273">
    <property type="entry name" value="PERIPLASMIC SIGNAL SENSOR AND SIGMA FACTOR ACTIVATOR FECR-RELATED"/>
    <property type="match status" value="1"/>
</dbReference>
<reference evidence="3 4" key="1">
    <citation type="submission" date="2020-06" db="EMBL/GenBank/DDBJ databases">
        <title>Dyadobacter sandarakinus sp. nov., isolated from the soil of the Arctic Yellow River Station.</title>
        <authorList>
            <person name="Zhang Y."/>
            <person name="Peng F."/>
        </authorList>
    </citation>
    <scope>NUCLEOTIDE SEQUENCE [LARGE SCALE GENOMIC DNA]</scope>
    <source>
        <strain evidence="3 4">Q3-56</strain>
    </source>
</reference>
<dbReference type="PANTHER" id="PTHR30273:SF2">
    <property type="entry name" value="PROTEIN FECR"/>
    <property type="match status" value="1"/>
</dbReference>
<evidence type="ECO:0000313" key="4">
    <source>
        <dbReference type="Proteomes" id="UP000612680"/>
    </source>
</evidence>
<proteinExistence type="predicted"/>
<dbReference type="Proteomes" id="UP000612680">
    <property type="component" value="Chromosome"/>
</dbReference>
<organism evidence="3 4">
    <name type="scientific">Dyadobacter sandarakinus</name>
    <dbReference type="NCBI Taxonomy" id="2747268"/>
    <lineage>
        <taxon>Bacteria</taxon>
        <taxon>Pseudomonadati</taxon>
        <taxon>Bacteroidota</taxon>
        <taxon>Cytophagia</taxon>
        <taxon>Cytophagales</taxon>
        <taxon>Spirosomataceae</taxon>
        <taxon>Dyadobacter</taxon>
    </lineage>
</organism>
<dbReference type="InterPro" id="IPR012373">
    <property type="entry name" value="Ferrdict_sens_TM"/>
</dbReference>
<accession>A0ABX7I2T8</accession>
<name>A0ABX7I2T8_9BACT</name>
<dbReference type="InterPro" id="IPR032508">
    <property type="entry name" value="FecR_C"/>
</dbReference>
<dbReference type="Pfam" id="PF16344">
    <property type="entry name" value="FecR_C"/>
    <property type="match status" value="1"/>
</dbReference>
<gene>
    <name evidence="3" type="ORF">HWI92_05500</name>
</gene>
<dbReference type="RefSeq" id="WP_204661422.1">
    <property type="nucleotide sequence ID" value="NZ_CP056775.1"/>
</dbReference>
<feature type="domain" description="FecR protein" evidence="1">
    <location>
        <begin position="144"/>
        <end position="233"/>
    </location>
</feature>
<evidence type="ECO:0000259" key="1">
    <source>
        <dbReference type="Pfam" id="PF04773"/>
    </source>
</evidence>
<protein>
    <submittedName>
        <fullName evidence="3">FecR domain-containing protein</fullName>
    </submittedName>
</protein>
<dbReference type="Gene3D" id="2.60.120.1440">
    <property type="match status" value="1"/>
</dbReference>
<dbReference type="EMBL" id="CP056775">
    <property type="protein sequence ID" value="QRR00401.1"/>
    <property type="molecule type" value="Genomic_DNA"/>
</dbReference>
<dbReference type="Gene3D" id="3.55.50.30">
    <property type="match status" value="1"/>
</dbReference>
<sequence length="365" mass="40935">MLDYEDYSPEDFAADPTFRKWVLNPDPEVTRFWDGWQQDHPEQSIRLHQARELLLAVQALYSDALTGDTIRRESLEIARLAGTRPIPASRRFQIWGVSSRKIAASVLMVASLTWVVTRWLPETPAAHTIIAARADSLIVKTNDTAGEMTILLADNSVAILGPGSSITYPRRFGLGDRQVRLSGEAFFDVARDPQRPFLVYANETVTRVLGTSFRVRAFTKENTVTVLVKTGRVSVYPEKTHQNGKMETDPERDGLVLMPNQQGVFIRDQHRLEKSAVANRALLTESVMSRELIFDDRPVTEVLRTMEKAYGIHIQCDTGLLARCSISAQFSDENLKQRLNAICEAIGATYEMVDGQVLIHSKGCS</sequence>
<evidence type="ECO:0000259" key="2">
    <source>
        <dbReference type="Pfam" id="PF16344"/>
    </source>
</evidence>